<evidence type="ECO:0000256" key="11">
    <source>
        <dbReference type="ARBA" id="ARBA00023310"/>
    </source>
</evidence>
<dbReference type="CDD" id="cd06503">
    <property type="entry name" value="ATP-synt_Fo_b"/>
    <property type="match status" value="1"/>
</dbReference>
<protein>
    <recommendedName>
        <fullName evidence="14">ATP synthase subunit b</fullName>
    </recommendedName>
    <alternativeName>
        <fullName evidence="14">ATP synthase F(0) sector subunit b</fullName>
    </alternativeName>
    <alternativeName>
        <fullName evidence="14">ATPase subunit I</fullName>
    </alternativeName>
    <alternativeName>
        <fullName evidence="14">F-type ATPase subunit b</fullName>
        <shortName evidence="14">F-ATPase subunit b</shortName>
    </alternativeName>
</protein>
<evidence type="ECO:0000256" key="2">
    <source>
        <dbReference type="ARBA" id="ARBA00005513"/>
    </source>
</evidence>
<dbReference type="KEGG" id="msar:MSAR_29910"/>
<dbReference type="Gene3D" id="1.20.5.620">
    <property type="entry name" value="F1F0 ATP synthase subunit B, membrane domain"/>
    <property type="match status" value="1"/>
</dbReference>
<keyword evidence="9 14" id="KW-0406">Ion transport</keyword>
<keyword evidence="10 14" id="KW-0472">Membrane</keyword>
<dbReference type="HAMAP" id="MF_01398">
    <property type="entry name" value="ATP_synth_b_bprime"/>
    <property type="match status" value="1"/>
</dbReference>
<evidence type="ECO:0000256" key="13">
    <source>
        <dbReference type="ARBA" id="ARBA00025830"/>
    </source>
</evidence>
<keyword evidence="5 14" id="KW-0138">CF(0)</keyword>
<sequence length="178" mass="18655">MGEHSVTLLAAGQEGSAGGTQNFLVPNGTFFFVLAIFLIVLAVIGTFVVPPIQKVLGEREKMVAKTTEDNRKANEFEAAADSDYRKEMASARAGASAIRDEARSEGRKILDEHKGRASEEAAAMLQQAANELTLQGDSVAADLRSSVDSLSATLASRVLGVSLTNGVTSESATTAPGR</sequence>
<evidence type="ECO:0000256" key="5">
    <source>
        <dbReference type="ARBA" id="ARBA00022547"/>
    </source>
</evidence>
<dbReference type="PANTHER" id="PTHR33445">
    <property type="entry name" value="ATP SYNTHASE SUBUNIT B', CHLOROPLASTIC"/>
    <property type="match status" value="1"/>
</dbReference>
<dbReference type="GO" id="GO:0045259">
    <property type="term" value="C:proton-transporting ATP synthase complex"/>
    <property type="evidence" value="ECO:0007669"/>
    <property type="project" value="UniProtKB-KW"/>
</dbReference>
<keyword evidence="17" id="KW-1185">Reference proteome</keyword>
<evidence type="ECO:0000256" key="12">
    <source>
        <dbReference type="ARBA" id="ARBA00025198"/>
    </source>
</evidence>
<keyword evidence="6 14" id="KW-0812">Transmembrane</keyword>
<evidence type="ECO:0000256" key="15">
    <source>
        <dbReference type="RuleBase" id="RU003848"/>
    </source>
</evidence>
<dbReference type="GO" id="GO:0046933">
    <property type="term" value="F:proton-transporting ATP synthase activity, rotational mechanism"/>
    <property type="evidence" value="ECO:0007669"/>
    <property type="project" value="UniProtKB-UniRule"/>
</dbReference>
<evidence type="ECO:0000313" key="16">
    <source>
        <dbReference type="EMBL" id="BBY59855.1"/>
    </source>
</evidence>
<evidence type="ECO:0000256" key="7">
    <source>
        <dbReference type="ARBA" id="ARBA00022781"/>
    </source>
</evidence>
<evidence type="ECO:0000256" key="4">
    <source>
        <dbReference type="ARBA" id="ARBA00022475"/>
    </source>
</evidence>
<dbReference type="SUPFAM" id="SSF81573">
    <property type="entry name" value="F1F0 ATP synthase subunit B, membrane domain"/>
    <property type="match status" value="1"/>
</dbReference>
<comment type="function">
    <text evidence="14">Component of the F(0) channel, it forms part of the peripheral stalk, linking F(1) to F(0).</text>
</comment>
<reference evidence="16 17" key="1">
    <citation type="journal article" date="2019" name="Emerg. Microbes Infect.">
        <title>Comprehensive subspecies identification of 175 nontuberculous mycobacteria species based on 7547 genomic profiles.</title>
        <authorList>
            <person name="Matsumoto Y."/>
            <person name="Kinjo T."/>
            <person name="Motooka D."/>
            <person name="Nabeya D."/>
            <person name="Jung N."/>
            <person name="Uechi K."/>
            <person name="Horii T."/>
            <person name="Iida T."/>
            <person name="Fujita J."/>
            <person name="Nakamura S."/>
        </authorList>
    </citation>
    <scope>NUCLEOTIDE SEQUENCE [LARGE SCALE GENOMIC DNA]</scope>
    <source>
        <strain evidence="16 17">JCM 30395</strain>
    </source>
</reference>
<feature type="transmembrane region" description="Helical" evidence="14">
    <location>
        <begin position="30"/>
        <end position="52"/>
    </location>
</feature>
<evidence type="ECO:0000313" key="17">
    <source>
        <dbReference type="Proteomes" id="UP000466445"/>
    </source>
</evidence>
<keyword evidence="3 14" id="KW-0813">Transport</keyword>
<evidence type="ECO:0000256" key="9">
    <source>
        <dbReference type="ARBA" id="ARBA00023065"/>
    </source>
</evidence>
<evidence type="ECO:0000256" key="14">
    <source>
        <dbReference type="HAMAP-Rule" id="MF_01398"/>
    </source>
</evidence>
<organism evidence="16 17">
    <name type="scientific">Mycolicibacterium sarraceniae</name>
    <dbReference type="NCBI Taxonomy" id="1534348"/>
    <lineage>
        <taxon>Bacteria</taxon>
        <taxon>Bacillati</taxon>
        <taxon>Actinomycetota</taxon>
        <taxon>Actinomycetes</taxon>
        <taxon>Mycobacteriales</taxon>
        <taxon>Mycobacteriaceae</taxon>
        <taxon>Mycolicibacterium</taxon>
    </lineage>
</organism>
<dbReference type="InterPro" id="IPR002146">
    <property type="entry name" value="ATP_synth_b/b'su_bac/chlpt"/>
</dbReference>
<dbReference type="GO" id="GO:0005886">
    <property type="term" value="C:plasma membrane"/>
    <property type="evidence" value="ECO:0007669"/>
    <property type="project" value="UniProtKB-SubCell"/>
</dbReference>
<dbReference type="InterPro" id="IPR050059">
    <property type="entry name" value="ATP_synthase_B_chain"/>
</dbReference>
<keyword evidence="11 14" id="KW-0066">ATP synthesis</keyword>
<dbReference type="Pfam" id="PF00430">
    <property type="entry name" value="ATP-synt_B"/>
    <property type="match status" value="1"/>
</dbReference>
<dbReference type="AlphaFoldDB" id="A0A7I7SUX7"/>
<comment type="subcellular location">
    <subcellularLocation>
        <location evidence="1 14">Cell membrane</location>
        <topology evidence="1 14">Single-pass membrane protein</topology>
    </subcellularLocation>
</comment>
<evidence type="ECO:0000256" key="8">
    <source>
        <dbReference type="ARBA" id="ARBA00022989"/>
    </source>
</evidence>
<keyword evidence="4 14" id="KW-1003">Cell membrane</keyword>
<evidence type="ECO:0000256" key="1">
    <source>
        <dbReference type="ARBA" id="ARBA00004162"/>
    </source>
</evidence>
<dbReference type="EMBL" id="AP022595">
    <property type="protein sequence ID" value="BBY59855.1"/>
    <property type="molecule type" value="Genomic_DNA"/>
</dbReference>
<evidence type="ECO:0000256" key="10">
    <source>
        <dbReference type="ARBA" id="ARBA00023136"/>
    </source>
</evidence>
<evidence type="ECO:0000256" key="3">
    <source>
        <dbReference type="ARBA" id="ARBA00022448"/>
    </source>
</evidence>
<dbReference type="RefSeq" id="WP_163698080.1">
    <property type="nucleotide sequence ID" value="NZ_AP022595.1"/>
</dbReference>
<dbReference type="InterPro" id="IPR005864">
    <property type="entry name" value="ATP_synth_F0_bsu_bac"/>
</dbReference>
<dbReference type="InterPro" id="IPR028987">
    <property type="entry name" value="ATP_synth_B-like_membr_sf"/>
</dbReference>
<dbReference type="NCBIfam" id="TIGR01144">
    <property type="entry name" value="ATP_synt_b"/>
    <property type="match status" value="1"/>
</dbReference>
<proteinExistence type="inferred from homology"/>
<name>A0A7I7SUX7_9MYCO</name>
<accession>A0A7I7SUX7</accession>
<dbReference type="NCBIfam" id="NF004412">
    <property type="entry name" value="PRK05759.1-3"/>
    <property type="match status" value="1"/>
</dbReference>
<dbReference type="Proteomes" id="UP000466445">
    <property type="component" value="Chromosome"/>
</dbReference>
<gene>
    <name evidence="14 16" type="primary">atpF</name>
    <name evidence="16" type="ORF">MSAR_29910</name>
</gene>
<keyword evidence="7 14" id="KW-0375">Hydrogen ion transport</keyword>
<comment type="similarity">
    <text evidence="2 14 15">Belongs to the ATPase B chain family.</text>
</comment>
<dbReference type="GO" id="GO:0046961">
    <property type="term" value="F:proton-transporting ATPase activity, rotational mechanism"/>
    <property type="evidence" value="ECO:0007669"/>
    <property type="project" value="TreeGrafter"/>
</dbReference>
<keyword evidence="8 14" id="KW-1133">Transmembrane helix</keyword>
<dbReference type="PANTHER" id="PTHR33445:SF1">
    <property type="entry name" value="ATP SYNTHASE SUBUNIT B"/>
    <property type="match status" value="1"/>
</dbReference>
<comment type="function">
    <text evidence="12 14">F(1)F(0) ATP synthase produces ATP from ADP in the presence of a proton or sodium gradient. F-type ATPases consist of two structural domains, F(1) containing the extramembraneous catalytic core and F(0) containing the membrane proton channel, linked together by a central stalk and a peripheral stalk. During catalysis, ATP synthesis in the catalytic domain of F(1) is coupled via a rotary mechanism of the central stalk subunits to proton translocation.</text>
</comment>
<comment type="subunit">
    <text evidence="13 14">F-type ATPases have 2 components, F(1) - the catalytic core - and F(0) - the membrane proton channel. F(1) has five subunits: alpha(3), beta(3), gamma(1), delta(1), epsilon(1). F(0) has three main subunits: a(1), b(2) and c(10-14). The alpha and beta chains form an alternating ring which encloses part of the gamma chain. F(1) is attached to F(0) by a central stalk formed by the gamma and epsilon chains, while a peripheral stalk is formed by the delta and b chains.</text>
</comment>
<evidence type="ECO:0000256" key="6">
    <source>
        <dbReference type="ARBA" id="ARBA00022692"/>
    </source>
</evidence>